<evidence type="ECO:0000313" key="2">
    <source>
        <dbReference type="EMBL" id="RQG89324.1"/>
    </source>
</evidence>
<evidence type="ECO:0000313" key="3">
    <source>
        <dbReference type="Proteomes" id="UP000282323"/>
    </source>
</evidence>
<dbReference type="EMBL" id="REGA01000048">
    <property type="protein sequence ID" value="RQG89324.1"/>
    <property type="molecule type" value="Genomic_DNA"/>
</dbReference>
<keyword evidence="1" id="KW-0812">Transmembrane</keyword>
<gene>
    <name evidence="2" type="ORF">EA473_22205</name>
</gene>
<dbReference type="OrthoDB" id="375670at2157"/>
<protein>
    <submittedName>
        <fullName evidence="2">Uncharacterized protein</fullName>
    </submittedName>
</protein>
<dbReference type="AlphaFoldDB" id="A0A3N6LQP2"/>
<feature type="transmembrane region" description="Helical" evidence="1">
    <location>
        <begin position="7"/>
        <end position="26"/>
    </location>
</feature>
<proteinExistence type="predicted"/>
<name>A0A3N6LQP2_NATCH</name>
<dbReference type="Proteomes" id="UP000282323">
    <property type="component" value="Unassembled WGS sequence"/>
</dbReference>
<keyword evidence="1" id="KW-1133">Transmembrane helix</keyword>
<dbReference type="RefSeq" id="WP_124197703.1">
    <property type="nucleotide sequence ID" value="NZ_REGA01000048.1"/>
</dbReference>
<reference evidence="2 3" key="1">
    <citation type="submission" date="2018-10" db="EMBL/GenBank/DDBJ databases">
        <title>Natrarchaeobius chitinivorans gen. nov., sp. nov., and Natrarchaeobius haloalkaliphilus sp. nov., alkaliphilic, chitin-utilizing haloarchaea from hypersaline alkaline lakes.</title>
        <authorList>
            <person name="Sorokin D.Y."/>
            <person name="Elcheninov A.G."/>
            <person name="Kostrikina N.A."/>
            <person name="Bale N.J."/>
            <person name="Sinninghe Damste J.S."/>
            <person name="Khijniak T.V."/>
            <person name="Kublanov I.V."/>
            <person name="Toshchakov S.V."/>
        </authorList>
    </citation>
    <scope>NUCLEOTIDE SEQUENCE [LARGE SCALE GENOMIC DNA]</scope>
    <source>
        <strain evidence="2 3">AArcht4T</strain>
    </source>
</reference>
<keyword evidence="3" id="KW-1185">Reference proteome</keyword>
<organism evidence="2 3">
    <name type="scientific">Natrarchaeobius chitinivorans</name>
    <dbReference type="NCBI Taxonomy" id="1679083"/>
    <lineage>
        <taxon>Archaea</taxon>
        <taxon>Methanobacteriati</taxon>
        <taxon>Methanobacteriota</taxon>
        <taxon>Stenosarchaea group</taxon>
        <taxon>Halobacteria</taxon>
        <taxon>Halobacteriales</taxon>
        <taxon>Natrialbaceae</taxon>
        <taxon>Natrarchaeobius</taxon>
    </lineage>
</organism>
<sequence length="81" mass="8954">MSHPALAWILVMVVFVILFAVTWMAGQLVGELFPALEAMGNDFVPVSLVTDAILIWMPLGLGFGFVLWAIAYTFLREAVVR</sequence>
<keyword evidence="1" id="KW-0472">Membrane</keyword>
<feature type="transmembrane region" description="Helical" evidence="1">
    <location>
        <begin position="53"/>
        <end position="75"/>
    </location>
</feature>
<comment type="caution">
    <text evidence="2">The sequence shown here is derived from an EMBL/GenBank/DDBJ whole genome shotgun (WGS) entry which is preliminary data.</text>
</comment>
<accession>A0A3N6LQP2</accession>
<evidence type="ECO:0000256" key="1">
    <source>
        <dbReference type="SAM" id="Phobius"/>
    </source>
</evidence>